<gene>
    <name evidence="3" type="ORF">PXEA_LOCUS9795</name>
</gene>
<keyword evidence="1" id="KW-0808">Transferase</keyword>
<dbReference type="EMBL" id="CAAALY010028117">
    <property type="protein sequence ID" value="VEL16355.1"/>
    <property type="molecule type" value="Genomic_DNA"/>
</dbReference>
<comment type="function">
    <text evidence="1">Ubiquitin ligase protein which is a component of the N-end rule pathway. Recognizes and binds to proteins bearing specific N-terminal residues that are destabilizing according to the N-end rule, leading to their ubiquitination and subsequent degradation.</text>
</comment>
<dbReference type="GO" id="GO:0008270">
    <property type="term" value="F:zinc ion binding"/>
    <property type="evidence" value="ECO:0007669"/>
    <property type="project" value="UniProtKB-UniRule"/>
</dbReference>
<keyword evidence="1" id="KW-0479">Metal-binding</keyword>
<keyword evidence="1" id="KW-0863">Zinc-finger</keyword>
<comment type="pathway">
    <text evidence="1">Protein modification; protein ubiquitination.</text>
</comment>
<dbReference type="GO" id="GO:0000151">
    <property type="term" value="C:ubiquitin ligase complex"/>
    <property type="evidence" value="ECO:0007669"/>
    <property type="project" value="TreeGrafter"/>
</dbReference>
<name>A0A448WNR3_9PLAT</name>
<proteinExistence type="inferred from homology"/>
<dbReference type="OrthoDB" id="6278451at2759"/>
<comment type="catalytic activity">
    <reaction evidence="1">
        <text>S-ubiquitinyl-[E2 ubiquitin-conjugating enzyme]-L-cysteine + [acceptor protein]-L-lysine = [E2 ubiquitin-conjugating enzyme]-L-cysteine + N(6)-ubiquitinyl-[acceptor protein]-L-lysine.</text>
        <dbReference type="EC" id="2.3.2.27"/>
    </reaction>
</comment>
<comment type="similarity">
    <text evidence="1">Belongs to the E3 ubiquitin-protein ligase UBR1-like family.</text>
</comment>
<evidence type="ECO:0000256" key="1">
    <source>
        <dbReference type="RuleBase" id="RU366018"/>
    </source>
</evidence>
<keyword evidence="1" id="KW-0862">Zinc</keyword>
<keyword evidence="1" id="KW-0833">Ubl conjugation pathway</keyword>
<keyword evidence="4" id="KW-1185">Reference proteome</keyword>
<dbReference type="AlphaFoldDB" id="A0A448WNR3"/>
<evidence type="ECO:0000313" key="4">
    <source>
        <dbReference type="Proteomes" id="UP000784294"/>
    </source>
</evidence>
<dbReference type="PANTHER" id="PTHR21497">
    <property type="entry name" value="UBIQUITIN LIGASE E3 ALPHA-RELATED"/>
    <property type="match status" value="1"/>
</dbReference>
<evidence type="ECO:0000256" key="2">
    <source>
        <dbReference type="SAM" id="MobiDB-lite"/>
    </source>
</evidence>
<comment type="caution">
    <text evidence="3">The sequence shown here is derived from an EMBL/GenBank/DDBJ whole genome shotgun (WGS) entry which is preliminary data.</text>
</comment>
<dbReference type="GO" id="GO:0061630">
    <property type="term" value="F:ubiquitin protein ligase activity"/>
    <property type="evidence" value="ECO:0007669"/>
    <property type="project" value="UniProtKB-UniRule"/>
</dbReference>
<feature type="region of interest" description="Disordered" evidence="2">
    <location>
        <begin position="180"/>
        <end position="207"/>
    </location>
</feature>
<organism evidence="3 4">
    <name type="scientific">Protopolystoma xenopodis</name>
    <dbReference type="NCBI Taxonomy" id="117903"/>
    <lineage>
        <taxon>Eukaryota</taxon>
        <taxon>Metazoa</taxon>
        <taxon>Spiralia</taxon>
        <taxon>Lophotrochozoa</taxon>
        <taxon>Platyhelminthes</taxon>
        <taxon>Monogenea</taxon>
        <taxon>Polyopisthocotylea</taxon>
        <taxon>Polystomatidea</taxon>
        <taxon>Polystomatidae</taxon>
        <taxon>Protopolystoma</taxon>
    </lineage>
</organism>
<dbReference type="InterPro" id="IPR039164">
    <property type="entry name" value="UBR1-like"/>
</dbReference>
<dbReference type="GO" id="GO:0016567">
    <property type="term" value="P:protein ubiquitination"/>
    <property type="evidence" value="ECO:0007669"/>
    <property type="project" value="UniProtKB-UniRule"/>
</dbReference>
<dbReference type="GO" id="GO:0005737">
    <property type="term" value="C:cytoplasm"/>
    <property type="evidence" value="ECO:0007669"/>
    <property type="project" value="TreeGrafter"/>
</dbReference>
<sequence length="207" mass="23214">MCRATLRVELIERDLQLLQQAASVLPADELIVRMIHKLELKAYISQSPSEPTSYRVHAAEMLLRTLLGIVSNRYRPSIGYFDANRLTPLHCQPISAETPQLCSFNQSAISDTDRFTSTWPLSASAPAPVRSLSFLDDLGLKPLIDPQLECEYGQLIEDVVHTLCVRPMAYSELLNSLPQQPTESPLMQPITEEDEPVTSAVRVRQKV</sequence>
<dbReference type="EC" id="2.3.2.27" evidence="1"/>
<dbReference type="PANTHER" id="PTHR21497:SF24">
    <property type="entry name" value="E3 UBIQUITIN-PROTEIN LIGASE UBR1"/>
    <property type="match status" value="1"/>
</dbReference>
<protein>
    <recommendedName>
        <fullName evidence="1">E3 ubiquitin-protein ligase</fullName>
        <ecNumber evidence="1">2.3.2.27</ecNumber>
    </recommendedName>
</protein>
<evidence type="ECO:0000313" key="3">
    <source>
        <dbReference type="EMBL" id="VEL16355.1"/>
    </source>
</evidence>
<dbReference type="GO" id="GO:0071596">
    <property type="term" value="P:ubiquitin-dependent protein catabolic process via the N-end rule pathway"/>
    <property type="evidence" value="ECO:0007669"/>
    <property type="project" value="UniProtKB-UniRule"/>
</dbReference>
<reference evidence="3" key="1">
    <citation type="submission" date="2018-11" db="EMBL/GenBank/DDBJ databases">
        <authorList>
            <consortium name="Pathogen Informatics"/>
        </authorList>
    </citation>
    <scope>NUCLEOTIDE SEQUENCE</scope>
</reference>
<dbReference type="Proteomes" id="UP000784294">
    <property type="component" value="Unassembled WGS sequence"/>
</dbReference>
<accession>A0A448WNR3</accession>